<proteinExistence type="inferred from homology"/>
<dbReference type="GO" id="GO:0004930">
    <property type="term" value="F:G protein-coupled receptor activity"/>
    <property type="evidence" value="ECO:0007669"/>
    <property type="project" value="UniProtKB-KW"/>
</dbReference>
<evidence type="ECO:0000256" key="11">
    <source>
        <dbReference type="SAM" id="MobiDB-lite"/>
    </source>
</evidence>
<feature type="domain" description="G-protein coupled receptors family 1 profile" evidence="13">
    <location>
        <begin position="124"/>
        <end position="827"/>
    </location>
</feature>
<dbReference type="PRINTS" id="PR00237">
    <property type="entry name" value="GPCRRHODOPSN"/>
</dbReference>
<feature type="region of interest" description="Disordered" evidence="11">
    <location>
        <begin position="353"/>
        <end position="421"/>
    </location>
</feature>
<dbReference type="PROSITE" id="PS00237">
    <property type="entry name" value="G_PROTEIN_RECEP_F1_1"/>
    <property type="match status" value="1"/>
</dbReference>
<reference evidence="14 15" key="1">
    <citation type="submission" date="2024-05" db="EMBL/GenBank/DDBJ databases">
        <title>Genetic variation in Jamaican populations of the coffee berry borer (Hypothenemus hampei).</title>
        <authorList>
            <person name="Errbii M."/>
            <person name="Myrie A."/>
        </authorList>
    </citation>
    <scope>NUCLEOTIDE SEQUENCE [LARGE SCALE GENOMIC DNA]</scope>
    <source>
        <strain evidence="14">JA-Hopewell-2020-01-JO</strain>
        <tissue evidence="14">Whole body</tissue>
    </source>
</reference>
<dbReference type="PANTHER" id="PTHR24247:SF191">
    <property type="entry name" value="MUSCARINIC ACETYLCHOLINE RECEPTOR, B-TYPE, ISOFORM A"/>
    <property type="match status" value="1"/>
</dbReference>
<evidence type="ECO:0000256" key="5">
    <source>
        <dbReference type="ARBA" id="ARBA00022989"/>
    </source>
</evidence>
<evidence type="ECO:0000313" key="15">
    <source>
        <dbReference type="Proteomes" id="UP001566132"/>
    </source>
</evidence>
<feature type="transmembrane region" description="Helical" evidence="12">
    <location>
        <begin position="108"/>
        <end position="132"/>
    </location>
</feature>
<keyword evidence="5 12" id="KW-1133">Transmembrane helix</keyword>
<feature type="region of interest" description="Disordered" evidence="11">
    <location>
        <begin position="666"/>
        <end position="685"/>
    </location>
</feature>
<dbReference type="EMBL" id="JBDJPC010000004">
    <property type="protein sequence ID" value="KAL1505236.1"/>
    <property type="molecule type" value="Genomic_DNA"/>
</dbReference>
<evidence type="ECO:0000256" key="3">
    <source>
        <dbReference type="ARBA" id="ARBA00022475"/>
    </source>
</evidence>
<evidence type="ECO:0000313" key="14">
    <source>
        <dbReference type="EMBL" id="KAL1505236.1"/>
    </source>
</evidence>
<keyword evidence="8 10" id="KW-0675">Receptor</keyword>
<evidence type="ECO:0000256" key="12">
    <source>
        <dbReference type="SAM" id="Phobius"/>
    </source>
</evidence>
<evidence type="ECO:0000256" key="1">
    <source>
        <dbReference type="ARBA" id="ARBA00004651"/>
    </source>
</evidence>
<keyword evidence="4 10" id="KW-0812">Transmembrane</keyword>
<evidence type="ECO:0000256" key="9">
    <source>
        <dbReference type="ARBA" id="ARBA00023224"/>
    </source>
</evidence>
<feature type="transmembrane region" description="Helical" evidence="12">
    <location>
        <begin position="770"/>
        <end position="788"/>
    </location>
</feature>
<name>A0ABD1EW17_HYPHA</name>
<dbReference type="InterPro" id="IPR000276">
    <property type="entry name" value="GPCR_Rhodpsn"/>
</dbReference>
<feature type="compositionally biased region" description="Polar residues" evidence="11">
    <location>
        <begin position="359"/>
        <end position="369"/>
    </location>
</feature>
<keyword evidence="9 10" id="KW-0807">Transducer</keyword>
<protein>
    <recommendedName>
        <fullName evidence="13">G-protein coupled receptors family 1 profile domain-containing protein</fullName>
    </recommendedName>
</protein>
<sequence length="849" mass="94300">MEENFTETNSFEALEQNRSTPVFAIGPEFIAQWKVQKQIEKICNQGATSITKCTESLNFTSFDSEALNVFGTETNWIRLNRTTDFNSTFSGEPSIAPVLAPFQLWQTILIAICLGICIILTVSGNILVLLAFIVDRTIRQPSNYFIASLAATDVLIGTVSMPFFAVYVLMGYWDLGPLLCDLWLSVDYTVCLVSQYTVLLITIDRFCSVKIAAKYRNWRTKKRVLLMVVITWIIPALLFFISIFGWEHFVGYRDLSPGECTVQFLKDPVFNTSLIITYFWSTLIVLFILYGGIYKTAYDMQKKSEAKQRKMQSMVALSAGAMSGMAGRAAGIGLPSNQSSAVEIQIKTDIGEKHKADDTQNSNDNNSLEKQPPFVSDGLKVGDSYMVGGSGESNSSQKTTSSNKNSSTTNTTTTTIATMEKNVNLATNNKCFLQEEKSERSSSPAFESDEDSIAPSNQKDDVRTSLSGKLQKEDKYKGHRKSIVDIVLQTSSMQLFGASPRKLKKTQGVHINEIPKQQQSNLKKQHLVRPTKLVSQLPTSYSSIEIGLTKPLVDASCKLPLSNKNHYSTYDLLTGLDTSDLTFMDESSVVLPSPVLEKIPSLSNVSTIENTPPNVHKTMLLNSPYKKTTPTPISRKNFQTVDAHSNSIRIQTEVTLSSNRPVTSLVNKKSNNYSGNDSQKSSFRDSCASSPCEGISAISQTGNAATIMTATAIVNKHSRKIDTDLENTSSRRTLAKTIGKKFKSKKKNLSGPLGAFGRQKSKSENRARKALRTISFILGAFVVCWTPYHIFALVEGFCQQPPCINPHLFMFSYFLCYTNSPLNPFCYALANQQFKKTFMRILRGDLHLS</sequence>
<feature type="compositionally biased region" description="Low complexity" evidence="11">
    <location>
        <begin position="393"/>
        <end position="415"/>
    </location>
</feature>
<feature type="transmembrane region" description="Helical" evidence="12">
    <location>
        <begin position="144"/>
        <end position="170"/>
    </location>
</feature>
<dbReference type="PROSITE" id="PS50262">
    <property type="entry name" value="G_PROTEIN_RECEP_F1_2"/>
    <property type="match status" value="1"/>
</dbReference>
<organism evidence="14 15">
    <name type="scientific">Hypothenemus hampei</name>
    <name type="common">Coffee berry borer</name>
    <dbReference type="NCBI Taxonomy" id="57062"/>
    <lineage>
        <taxon>Eukaryota</taxon>
        <taxon>Metazoa</taxon>
        <taxon>Ecdysozoa</taxon>
        <taxon>Arthropoda</taxon>
        <taxon>Hexapoda</taxon>
        <taxon>Insecta</taxon>
        <taxon>Pterygota</taxon>
        <taxon>Neoptera</taxon>
        <taxon>Endopterygota</taxon>
        <taxon>Coleoptera</taxon>
        <taxon>Polyphaga</taxon>
        <taxon>Cucujiformia</taxon>
        <taxon>Curculionidae</taxon>
        <taxon>Scolytinae</taxon>
        <taxon>Hypothenemus</taxon>
    </lineage>
</organism>
<feature type="transmembrane region" description="Helical" evidence="12">
    <location>
        <begin position="224"/>
        <end position="246"/>
    </location>
</feature>
<feature type="transmembrane region" description="Helical" evidence="12">
    <location>
        <begin position="808"/>
        <end position="830"/>
    </location>
</feature>
<gene>
    <name evidence="14" type="ORF">ABEB36_004844</name>
</gene>
<keyword evidence="3" id="KW-1003">Cell membrane</keyword>
<dbReference type="AlphaFoldDB" id="A0ABD1EW17"/>
<dbReference type="CDD" id="cd15302">
    <property type="entry name" value="7tmA_mAChR_GAR-2-like"/>
    <property type="match status" value="1"/>
</dbReference>
<evidence type="ECO:0000256" key="6">
    <source>
        <dbReference type="ARBA" id="ARBA00023040"/>
    </source>
</evidence>
<dbReference type="FunFam" id="1.20.1070.10:FF:000221">
    <property type="entry name" value="Muscarinic acetylcholine receptor gar-2"/>
    <property type="match status" value="1"/>
</dbReference>
<evidence type="ECO:0000256" key="8">
    <source>
        <dbReference type="ARBA" id="ARBA00023170"/>
    </source>
</evidence>
<feature type="transmembrane region" description="Helical" evidence="12">
    <location>
        <begin position="182"/>
        <end position="203"/>
    </location>
</feature>
<dbReference type="InterPro" id="IPR017452">
    <property type="entry name" value="GPCR_Rhodpsn_7TM"/>
</dbReference>
<evidence type="ECO:0000256" key="7">
    <source>
        <dbReference type="ARBA" id="ARBA00023136"/>
    </source>
</evidence>
<dbReference type="PANTHER" id="PTHR24247">
    <property type="entry name" value="5-HYDROXYTRYPTAMINE RECEPTOR"/>
    <property type="match status" value="1"/>
</dbReference>
<comment type="subcellular location">
    <subcellularLocation>
        <location evidence="1">Cell membrane</location>
        <topology evidence="1">Multi-pass membrane protein</topology>
    </subcellularLocation>
</comment>
<dbReference type="GO" id="GO:0005886">
    <property type="term" value="C:plasma membrane"/>
    <property type="evidence" value="ECO:0007669"/>
    <property type="project" value="UniProtKB-SubCell"/>
</dbReference>
<evidence type="ECO:0000256" key="2">
    <source>
        <dbReference type="ARBA" id="ARBA00010663"/>
    </source>
</evidence>
<keyword evidence="7 12" id="KW-0472">Membrane</keyword>
<evidence type="ECO:0000259" key="13">
    <source>
        <dbReference type="PROSITE" id="PS50262"/>
    </source>
</evidence>
<dbReference type="Pfam" id="PF00001">
    <property type="entry name" value="7tm_1"/>
    <property type="match status" value="2"/>
</dbReference>
<dbReference type="Gene3D" id="1.20.1070.10">
    <property type="entry name" value="Rhodopsin 7-helix transmembrane proteins"/>
    <property type="match status" value="2"/>
</dbReference>
<feature type="region of interest" description="Disordered" evidence="11">
    <location>
        <begin position="435"/>
        <end position="474"/>
    </location>
</feature>
<dbReference type="SUPFAM" id="SSF81321">
    <property type="entry name" value="Family A G protein-coupled receptor-like"/>
    <property type="match status" value="2"/>
</dbReference>
<accession>A0ABD1EW17</accession>
<dbReference type="SMART" id="SM01381">
    <property type="entry name" value="7TM_GPCR_Srsx"/>
    <property type="match status" value="1"/>
</dbReference>
<comment type="caution">
    <text evidence="14">The sequence shown here is derived from an EMBL/GenBank/DDBJ whole genome shotgun (WGS) entry which is preliminary data.</text>
</comment>
<dbReference type="Proteomes" id="UP001566132">
    <property type="component" value="Unassembled WGS sequence"/>
</dbReference>
<comment type="similarity">
    <text evidence="2 10">Belongs to the G-protein coupled receptor 1 family.</text>
</comment>
<feature type="compositionally biased region" description="Polar residues" evidence="11">
    <location>
        <begin position="666"/>
        <end position="681"/>
    </location>
</feature>
<evidence type="ECO:0000256" key="4">
    <source>
        <dbReference type="ARBA" id="ARBA00022692"/>
    </source>
</evidence>
<keyword evidence="6 10" id="KW-0297">G-protein coupled receptor</keyword>
<keyword evidence="15" id="KW-1185">Reference proteome</keyword>
<feature type="transmembrane region" description="Helical" evidence="12">
    <location>
        <begin position="275"/>
        <end position="294"/>
    </location>
</feature>
<evidence type="ECO:0000256" key="10">
    <source>
        <dbReference type="RuleBase" id="RU000688"/>
    </source>
</evidence>